<feature type="compositionally biased region" description="Basic and acidic residues" evidence="1">
    <location>
        <begin position="120"/>
        <end position="133"/>
    </location>
</feature>
<keyword evidence="2" id="KW-0812">Transmembrane</keyword>
<organism evidence="3 4">
    <name type="scientific">Acanthamoeba castellanii (strain ATCC 30010 / Neff)</name>
    <dbReference type="NCBI Taxonomy" id="1257118"/>
    <lineage>
        <taxon>Eukaryota</taxon>
        <taxon>Amoebozoa</taxon>
        <taxon>Discosea</taxon>
        <taxon>Longamoebia</taxon>
        <taxon>Centramoebida</taxon>
        <taxon>Acanthamoebidae</taxon>
        <taxon>Acanthamoeba</taxon>
    </lineage>
</organism>
<name>L8H611_ACACF</name>
<evidence type="ECO:0008006" key="5">
    <source>
        <dbReference type="Google" id="ProtNLM"/>
    </source>
</evidence>
<protein>
    <recommendedName>
        <fullName evidence="5">Transmembrane protein</fullName>
    </recommendedName>
</protein>
<feature type="compositionally biased region" description="Low complexity" evidence="1">
    <location>
        <begin position="37"/>
        <end position="51"/>
    </location>
</feature>
<accession>L8H611</accession>
<evidence type="ECO:0000256" key="2">
    <source>
        <dbReference type="SAM" id="Phobius"/>
    </source>
</evidence>
<feature type="compositionally biased region" description="Low complexity" evidence="1">
    <location>
        <begin position="134"/>
        <end position="172"/>
    </location>
</feature>
<gene>
    <name evidence="3" type="ORF">ACA1_116440</name>
</gene>
<sequence length="203" mass="21060">MDSIYDTSFMVLAAGTAAAGAVLSYISYYVWGRPAEAATPAPAPEETSPSADLRDEAPTKAPEFEQEPPSPRGKEKITSESGGLLAIPSGGSAILVSPIKERPRAPARTLPSRGHLKARPAIDPRSEFQKQLDEQATSAQQTESAPSSAASESQQSSSSSRPPAGFAPPSAGRGRGAPMGIGGQGMAMQDLAAARARMRKAEQ</sequence>
<feature type="transmembrane region" description="Helical" evidence="2">
    <location>
        <begin position="9"/>
        <end position="31"/>
    </location>
</feature>
<keyword evidence="2" id="KW-1133">Transmembrane helix</keyword>
<evidence type="ECO:0000256" key="1">
    <source>
        <dbReference type="SAM" id="MobiDB-lite"/>
    </source>
</evidence>
<dbReference type="AlphaFoldDB" id="L8H611"/>
<feature type="compositionally biased region" description="Gly residues" evidence="1">
    <location>
        <begin position="173"/>
        <end position="185"/>
    </location>
</feature>
<dbReference type="KEGG" id="acan:ACA1_116440"/>
<keyword evidence="2" id="KW-0472">Membrane</keyword>
<dbReference type="GeneID" id="14921018"/>
<dbReference type="EMBL" id="KB007926">
    <property type="protein sequence ID" value="ELR20173.1"/>
    <property type="molecule type" value="Genomic_DNA"/>
</dbReference>
<evidence type="ECO:0000313" key="3">
    <source>
        <dbReference type="EMBL" id="ELR20173.1"/>
    </source>
</evidence>
<reference evidence="3 4" key="1">
    <citation type="journal article" date="2013" name="Genome Biol.">
        <title>Genome of Acanthamoeba castellanii highlights extensive lateral gene transfer and early evolution of tyrosine kinase signaling.</title>
        <authorList>
            <person name="Clarke M."/>
            <person name="Lohan A.J."/>
            <person name="Liu B."/>
            <person name="Lagkouvardos I."/>
            <person name="Roy S."/>
            <person name="Zafar N."/>
            <person name="Bertelli C."/>
            <person name="Schilde C."/>
            <person name="Kianianmomeni A."/>
            <person name="Burglin T.R."/>
            <person name="Frech C."/>
            <person name="Turcotte B."/>
            <person name="Kopec K.O."/>
            <person name="Synnott J.M."/>
            <person name="Choo C."/>
            <person name="Paponov I."/>
            <person name="Finkler A."/>
            <person name="Soon Heng Tan C."/>
            <person name="Hutchins A.P."/>
            <person name="Weinmeier T."/>
            <person name="Rattei T."/>
            <person name="Chu J.S."/>
            <person name="Gimenez G."/>
            <person name="Irimia M."/>
            <person name="Rigden D.J."/>
            <person name="Fitzpatrick D.A."/>
            <person name="Lorenzo-Morales J."/>
            <person name="Bateman A."/>
            <person name="Chiu C.H."/>
            <person name="Tang P."/>
            <person name="Hegemann P."/>
            <person name="Fromm H."/>
            <person name="Raoult D."/>
            <person name="Greub G."/>
            <person name="Miranda-Saavedra D."/>
            <person name="Chen N."/>
            <person name="Nash P."/>
            <person name="Ginger M.L."/>
            <person name="Horn M."/>
            <person name="Schaap P."/>
            <person name="Caler L."/>
            <person name="Loftus B."/>
        </authorList>
    </citation>
    <scope>NUCLEOTIDE SEQUENCE [LARGE SCALE GENOMIC DNA]</scope>
    <source>
        <strain evidence="3 4">Neff</strain>
    </source>
</reference>
<feature type="region of interest" description="Disordered" evidence="1">
    <location>
        <begin position="37"/>
        <end position="203"/>
    </location>
</feature>
<keyword evidence="4" id="KW-1185">Reference proteome</keyword>
<proteinExistence type="predicted"/>
<dbReference type="Proteomes" id="UP000011083">
    <property type="component" value="Unassembled WGS sequence"/>
</dbReference>
<evidence type="ECO:0000313" key="4">
    <source>
        <dbReference type="Proteomes" id="UP000011083"/>
    </source>
</evidence>
<dbReference type="RefSeq" id="XP_004342283.1">
    <property type="nucleotide sequence ID" value="XM_004342234.1"/>
</dbReference>
<dbReference type="VEuPathDB" id="AmoebaDB:ACA1_116440"/>